<evidence type="ECO:0000313" key="2">
    <source>
        <dbReference type="EMBL" id="CAJ49163.1"/>
    </source>
</evidence>
<dbReference type="OrthoDB" id="5666689at2"/>
<name>Q2L1Y3_BORA1</name>
<dbReference type="RefSeq" id="WP_012417226.1">
    <property type="nucleotide sequence ID" value="NC_010645.1"/>
</dbReference>
<dbReference type="Pfam" id="PF13332">
    <property type="entry name" value="Fil_haemagg_2"/>
    <property type="match status" value="2"/>
</dbReference>
<dbReference type="SMART" id="SM00912">
    <property type="entry name" value="Haemagg_act"/>
    <property type="match status" value="1"/>
</dbReference>
<dbReference type="InterPro" id="IPR025157">
    <property type="entry name" value="Hemagglutinin_rpt"/>
</dbReference>
<accession>Q2L1Y3</accession>
<keyword evidence="3" id="KW-1185">Reference proteome</keyword>
<dbReference type="eggNOG" id="COG3210">
    <property type="taxonomic scope" value="Bacteria"/>
</dbReference>
<reference evidence="2 3" key="1">
    <citation type="journal article" date="2006" name="J. Bacteriol.">
        <title>Comparison of the genome sequence of the poultry pathogen Bordetella avium with those of B. bronchiseptica, B. pertussis, and B. parapertussis reveals extensive diversity in surface structures associated with host interaction.</title>
        <authorList>
            <person name="Sebaihia M."/>
            <person name="Preston A."/>
            <person name="Maskell D.J."/>
            <person name="Kuzmiak H."/>
            <person name="Connell T.D."/>
            <person name="King N.D."/>
            <person name="Orndorff P.E."/>
            <person name="Miyamoto D.M."/>
            <person name="Thomson N.R."/>
            <person name="Harris D."/>
            <person name="Goble A."/>
            <person name="Lord A."/>
            <person name="Murphy L."/>
            <person name="Quail M.A."/>
            <person name="Rutter S."/>
            <person name="Squares R."/>
            <person name="Squares S."/>
            <person name="Woodward J."/>
            <person name="Parkhill J."/>
            <person name="Temple L.M."/>
        </authorList>
    </citation>
    <scope>NUCLEOTIDE SEQUENCE [LARGE SCALE GENOMIC DNA]</scope>
    <source>
        <strain evidence="2 3">197N</strain>
    </source>
</reference>
<dbReference type="eggNOG" id="COG3064">
    <property type="taxonomic scope" value="Bacteria"/>
</dbReference>
<dbReference type="InterPro" id="IPR010069">
    <property type="entry name" value="CdiA_FHA1_rpt"/>
</dbReference>
<organism evidence="2 3">
    <name type="scientific">Bordetella avium (strain 197N)</name>
    <dbReference type="NCBI Taxonomy" id="360910"/>
    <lineage>
        <taxon>Bacteria</taxon>
        <taxon>Pseudomonadati</taxon>
        <taxon>Pseudomonadota</taxon>
        <taxon>Betaproteobacteria</taxon>
        <taxon>Burkholderiales</taxon>
        <taxon>Alcaligenaceae</taxon>
        <taxon>Bordetella</taxon>
    </lineage>
</organism>
<evidence type="ECO:0000313" key="3">
    <source>
        <dbReference type="Proteomes" id="UP000001977"/>
    </source>
</evidence>
<dbReference type="Proteomes" id="UP000001977">
    <property type="component" value="Chromosome"/>
</dbReference>
<protein>
    <submittedName>
        <fullName evidence="2">Filamentous hemagglutinin/adhesin</fullName>
    </submittedName>
</protein>
<dbReference type="EMBL" id="AM167904">
    <property type="protein sequence ID" value="CAJ49163.1"/>
    <property type="molecule type" value="Genomic_DNA"/>
</dbReference>
<dbReference type="InterPro" id="IPR008638">
    <property type="entry name" value="FhaB/CdiA-like_TPS"/>
</dbReference>
<dbReference type="STRING" id="360910.BAV1551"/>
<dbReference type="InterPro" id="IPR012334">
    <property type="entry name" value="Pectin_lyas_fold"/>
</dbReference>
<dbReference type="SUPFAM" id="SSF51126">
    <property type="entry name" value="Pectin lyase-like"/>
    <property type="match status" value="1"/>
</dbReference>
<dbReference type="KEGG" id="bav:BAV1551"/>
<dbReference type="InterPro" id="IPR011050">
    <property type="entry name" value="Pectin_lyase_fold/virulence"/>
</dbReference>
<sequence>MSTHHQAPPLPETLFRGALSCLLVTLAARAAAASDVAPNGVPVLNIAAPNAQGLSHNRLPRFDVDLPGLVFNNSQFDGPSQIAGQLMRNPHLRAQPATAILTEVTGTSASRLQGTLEVFGGKADLLIANPNGMVVNGLSTVNVGRLTLSTGLPRWTAGGLSLDVSQGKITIGKRGVNTQGLQVFDLVARVIQLDGQVGGTGKAADINAVAGASVFEVATRGVTPREPQAAAREVYAIDGGAVGAMNGAAISLVVTEAGLGVRLPGMLSSPGDITIRAGGEVRLGHIQARASQVVSGASVTMGSAISGQDLQLSGRFGLAIDAFKAGGDVVLSAQAGRLALGTGTRQDGAEKSVAKGHLKLRAGEVELGRAIVAETLTLRAGNVHLNQAMIDVGSADIRTDGLFRMTASSTSTHLPPEATGLRARRGDIDIRAGAISNNGATLAAVAGDLGAQVAGRLDNEGVLSAGGQLSLVAQDIDNRGGLVAKEKLSLIAGRHIGNRGEVVLTGEAEEERLIARAGQSIQNDGALRSKAGIHLMALHDAVSPPTVVSNGEVVGHSLRVAARDFDNTGKIAVRDTMRLLTDQDLRNSGTIQAVNHIDARVGGYGNTGRISAGGKASFTIMHPDGLVIDASRQAAIANQMLSYQANAISVHDAIQNPGDIVLRATRGDIINRHRIATLKNLTLSAQGRVSNLAAALMWAGQSARLSGQDLVNERDAWLLTQEGDITLKATGRVSNNVGRIEAGRHIRIDAPRTENLSEISGELKLSDGRAERVITPDNLGHWRDLRWVKTVIHDFPVRRPLSTLSVKQGVLLAQGDIEFNQSEQHGRGGEVYNEGVVLARGQLRLDGAAENRSLSQTLDIIDFLKQNRSAGGAYGSHVVDSLAILHPDTRDFGSLFELLDFVFASPERWVPLFVAYGYHPSDLAPVLMAADMSQAPEFGKMLNHLMGADWRALDAGKRHERWLAAKAGKRAPMEFFPAAQTVMAGQQGMRFTGGRILLGGNASQSAAQAQLAAVSREQARIGKADTAIVAGALDAFFETPSYAGDRDTQWDDVILHGLLANSSLFGRSAQVRPVSGDALPIPYYETRLAFIDQSRFYGSRYFFERIGYEPQRGLVISGDNYFETQLILREYAQLQRGAMGPDAVGGAALAKALMDQGAAQAGALGLTLGQALTSGQIERLENDIVWYVWTEIDGQAVLAPRVYLSRASKQAAEQRRRRGGAVLVSGGGIHVETGAQEVAVHNGAFLAGGGVRIATRQGQARAGNIAFTSTGGVLGGVVGGQAIEIQGADIRVSGGEIKGGHVTLKADNALGIVASMQYGATGNLARRTDTAQIHGETGFDLIASRLTTEGATMRTQGEAFIQARTADLRDVHELESSYAHTVKHGLGEAFAFLSHTSRIKRSATAVSVGSDIQARHLRIHTLGDLRITSGRVQAHSSNIDVGGDLLLKAGVNHAFSHSNETRRELRISAEAGSGGYVASASAGSDAGTKTQTGPGVSAGLRLNMGFSSSSIDTTTQGRTYVTGQFNVGDGRIEVAGKADVGGADINADRYRDEGQSGSGELHIRAGEIVSSRYETELRTDVSEQHFRLGWYSASDFMPLSSSSRLGLGIAQASHEGRQIDPGLMTTQVLGEVVQNVMGDTGSTSIGTYMGGGWSKQTQRRREDNASRIGGSVTLEAAKGDLVLDGVSFGGGRDVALRAKGGITLAAARQELRSHTEAHRLEARTQLRLAANVVKGSAALRGTLGLYGSHKTSELISLEWTRGQILAENLQIQAGGNLTLRGARAQARGRAVIDVAGNVRVESVQDTQRSQESGGSWSLRGGVQMSQATGFKPTPVMGLSFSGSHYHDNHTLVGQRSGLQGGQLSLRAGGDLSLSAADIAARGGRLMVGGRLLAQTQNEQKARDGGYAGLEMPSITTLSSIPPTVLSAGRGPRDLMQASQHALVSMGSGVFRAAAGVHGGLARQPDDAREIQRDERWAQGDFAFTYGSAPRFDRGPFAPPLNQVAYDSAMTASP</sequence>
<dbReference type="Pfam" id="PF05860">
    <property type="entry name" value="TPS"/>
    <property type="match status" value="1"/>
</dbReference>
<dbReference type="GeneID" id="92935386"/>
<dbReference type="NCBIfam" id="TIGR01901">
    <property type="entry name" value="adhes_NPXG"/>
    <property type="match status" value="1"/>
</dbReference>
<evidence type="ECO:0000259" key="1">
    <source>
        <dbReference type="SMART" id="SM00912"/>
    </source>
</evidence>
<dbReference type="Gene3D" id="2.160.20.10">
    <property type="entry name" value="Single-stranded right-handed beta-helix, Pectin lyase-like"/>
    <property type="match status" value="1"/>
</dbReference>
<dbReference type="GO" id="GO:0003824">
    <property type="term" value="F:catalytic activity"/>
    <property type="evidence" value="ECO:0007669"/>
    <property type="project" value="UniProtKB-ARBA"/>
</dbReference>
<proteinExistence type="predicted"/>
<dbReference type="HOGENOM" id="CLU_000227_0_0_4"/>
<dbReference type="NCBIfam" id="TIGR01731">
    <property type="entry name" value="fil_hemag_20aa"/>
    <property type="match status" value="2"/>
</dbReference>
<gene>
    <name evidence="2" type="ordered locus">BAV1551</name>
</gene>
<feature type="domain" description="Filamentous haemagglutinin FhaB/tRNA nuclease CdiA-like TPS" evidence="1">
    <location>
        <begin position="38"/>
        <end position="158"/>
    </location>
</feature>